<gene>
    <name evidence="6" type="ordered locus">BB1495</name>
</gene>
<dbReference type="HOGENOM" id="CLU_062618_4_0_4"/>
<dbReference type="Pfam" id="PF01614">
    <property type="entry name" value="IclR_C"/>
    <property type="match status" value="1"/>
</dbReference>
<evidence type="ECO:0000313" key="6">
    <source>
        <dbReference type="EMBL" id="CAE31992.1"/>
    </source>
</evidence>
<organism evidence="6 7">
    <name type="scientific">Bordetella bronchiseptica (strain ATCC BAA-588 / NCTC 13252 / RB50)</name>
    <name type="common">Alcaligenes bronchisepticus</name>
    <dbReference type="NCBI Taxonomy" id="257310"/>
    <lineage>
        <taxon>Bacteria</taxon>
        <taxon>Pseudomonadati</taxon>
        <taxon>Pseudomonadota</taxon>
        <taxon>Betaproteobacteria</taxon>
        <taxon>Burkholderiales</taxon>
        <taxon>Alcaligenaceae</taxon>
        <taxon>Bordetella</taxon>
    </lineage>
</organism>
<dbReference type="PANTHER" id="PTHR30136">
    <property type="entry name" value="HELIX-TURN-HELIX TRANSCRIPTIONAL REGULATOR, ICLR FAMILY"/>
    <property type="match status" value="1"/>
</dbReference>
<keyword evidence="2" id="KW-0238">DNA-binding</keyword>
<dbReference type="PANTHER" id="PTHR30136:SF39">
    <property type="entry name" value="TRANSCRIPTIONAL REGULATORY PROTEIN"/>
    <property type="match status" value="1"/>
</dbReference>
<dbReference type="Proteomes" id="UP000001027">
    <property type="component" value="Chromosome"/>
</dbReference>
<keyword evidence="3" id="KW-0804">Transcription</keyword>
<dbReference type="AlphaFoldDB" id="A0A0H3LT24"/>
<dbReference type="GO" id="GO:0045892">
    <property type="term" value="P:negative regulation of DNA-templated transcription"/>
    <property type="evidence" value="ECO:0007669"/>
    <property type="project" value="TreeGrafter"/>
</dbReference>
<protein>
    <submittedName>
        <fullName evidence="6">Transcriptional regulator</fullName>
    </submittedName>
</protein>
<dbReference type="Gene3D" id="3.30.450.40">
    <property type="match status" value="1"/>
</dbReference>
<evidence type="ECO:0000259" key="4">
    <source>
        <dbReference type="PROSITE" id="PS51077"/>
    </source>
</evidence>
<dbReference type="SUPFAM" id="SSF55781">
    <property type="entry name" value="GAF domain-like"/>
    <property type="match status" value="1"/>
</dbReference>
<dbReference type="KEGG" id="bbr:BB1495"/>
<dbReference type="InterPro" id="IPR005471">
    <property type="entry name" value="Tscrpt_reg_IclR_N"/>
</dbReference>
<evidence type="ECO:0000313" key="7">
    <source>
        <dbReference type="Proteomes" id="UP000001027"/>
    </source>
</evidence>
<dbReference type="SMART" id="SM00346">
    <property type="entry name" value="HTH_ICLR"/>
    <property type="match status" value="1"/>
</dbReference>
<dbReference type="PROSITE" id="PS51077">
    <property type="entry name" value="HTH_ICLR"/>
    <property type="match status" value="1"/>
</dbReference>
<dbReference type="GO" id="GO:0003700">
    <property type="term" value="F:DNA-binding transcription factor activity"/>
    <property type="evidence" value="ECO:0007669"/>
    <property type="project" value="TreeGrafter"/>
</dbReference>
<evidence type="ECO:0000259" key="5">
    <source>
        <dbReference type="PROSITE" id="PS51078"/>
    </source>
</evidence>
<dbReference type="Pfam" id="PF09339">
    <property type="entry name" value="HTH_IclR"/>
    <property type="match status" value="1"/>
</dbReference>
<keyword evidence="1" id="KW-0805">Transcription regulation</keyword>
<dbReference type="InterPro" id="IPR029016">
    <property type="entry name" value="GAF-like_dom_sf"/>
</dbReference>
<dbReference type="InterPro" id="IPR014757">
    <property type="entry name" value="Tscrpt_reg_IclR_C"/>
</dbReference>
<dbReference type="eggNOG" id="COG1414">
    <property type="taxonomic scope" value="Bacteria"/>
</dbReference>
<dbReference type="Gene3D" id="1.10.10.10">
    <property type="entry name" value="Winged helix-like DNA-binding domain superfamily/Winged helix DNA-binding domain"/>
    <property type="match status" value="1"/>
</dbReference>
<proteinExistence type="predicted"/>
<dbReference type="EMBL" id="BX640441">
    <property type="protein sequence ID" value="CAE31992.1"/>
    <property type="molecule type" value="Genomic_DNA"/>
</dbReference>
<dbReference type="InterPro" id="IPR050707">
    <property type="entry name" value="HTH_MetabolicPath_Reg"/>
</dbReference>
<feature type="domain" description="IclR-ED" evidence="5">
    <location>
        <begin position="74"/>
        <end position="261"/>
    </location>
</feature>
<evidence type="ECO:0000256" key="2">
    <source>
        <dbReference type="ARBA" id="ARBA00023125"/>
    </source>
</evidence>
<sequence>MNPMTATMKGAQAVSRALSLLRHISHSHPHGIGIAELAIAAQLDRTTAYRLASSLVEFGLVERDPARNYRLGVEAMQLGLAAMRSAPVVERLRPIMRRLARRTEDTVFLVVRNGDYGHCLHSEEGSYPVKALVLQVGGMRVLGIGSAGSTLLANLPDDEIAALYQRHQDEFDPRGLSLGKLRRLVQQTRRRGYADTADLVADGVSGVGMRFEFASGSQAALSVAAIRSRMPPERKAWIAQLIAEELQLGDFIPSYLQGVST</sequence>
<evidence type="ECO:0000256" key="3">
    <source>
        <dbReference type="ARBA" id="ARBA00023163"/>
    </source>
</evidence>
<evidence type="ECO:0000256" key="1">
    <source>
        <dbReference type="ARBA" id="ARBA00023015"/>
    </source>
</evidence>
<name>A0A0H3LT24_BORBR</name>
<dbReference type="InterPro" id="IPR036390">
    <property type="entry name" value="WH_DNA-bd_sf"/>
</dbReference>
<accession>A0A0H3LT24</accession>
<dbReference type="InterPro" id="IPR036388">
    <property type="entry name" value="WH-like_DNA-bd_sf"/>
</dbReference>
<dbReference type="SUPFAM" id="SSF46785">
    <property type="entry name" value="Winged helix' DNA-binding domain"/>
    <property type="match status" value="1"/>
</dbReference>
<reference evidence="7" key="1">
    <citation type="journal article" date="2003" name="Nat. Genet.">
        <title>Comparative analysis of the genome sequences of Bordetella pertussis, Bordetella parapertussis and Bordetella bronchiseptica.</title>
        <authorList>
            <person name="Parkhill J."/>
            <person name="Sebaihia M."/>
            <person name="Preston A."/>
            <person name="Murphy L.D."/>
            <person name="Thomson N.R."/>
            <person name="Harris D.E."/>
            <person name="Holden M.T.G."/>
            <person name="Churcher C.M."/>
            <person name="Bentley S.D."/>
            <person name="Mungall K.L."/>
            <person name="Cerdeno-Tarraga A.-M."/>
            <person name="Temple L."/>
            <person name="James K.D."/>
            <person name="Harris B."/>
            <person name="Quail M.A."/>
            <person name="Achtman M."/>
            <person name="Atkin R."/>
            <person name="Baker S."/>
            <person name="Basham D."/>
            <person name="Bason N."/>
            <person name="Cherevach I."/>
            <person name="Chillingworth T."/>
            <person name="Collins M."/>
            <person name="Cronin A."/>
            <person name="Davis P."/>
            <person name="Doggett J."/>
            <person name="Feltwell T."/>
            <person name="Goble A."/>
            <person name="Hamlin N."/>
            <person name="Hauser H."/>
            <person name="Holroyd S."/>
            <person name="Jagels K."/>
            <person name="Leather S."/>
            <person name="Moule S."/>
            <person name="Norberczak H."/>
            <person name="O'Neil S."/>
            <person name="Ormond D."/>
            <person name="Price C."/>
            <person name="Rabbinowitsch E."/>
            <person name="Rutter S."/>
            <person name="Sanders M."/>
            <person name="Saunders D."/>
            <person name="Seeger K."/>
            <person name="Sharp S."/>
            <person name="Simmonds M."/>
            <person name="Skelton J."/>
            <person name="Squares R."/>
            <person name="Squares S."/>
            <person name="Stevens K."/>
            <person name="Unwin L."/>
            <person name="Whitehead S."/>
            <person name="Barrell B.G."/>
            <person name="Maskell D.J."/>
        </authorList>
    </citation>
    <scope>NUCLEOTIDE SEQUENCE [LARGE SCALE GENOMIC DNA]</scope>
    <source>
        <strain evidence="7">ATCC BAA-588 / NCTC 13252 / RB50</strain>
    </source>
</reference>
<dbReference type="PROSITE" id="PS51078">
    <property type="entry name" value="ICLR_ED"/>
    <property type="match status" value="1"/>
</dbReference>
<feature type="domain" description="HTH iclR-type" evidence="4">
    <location>
        <begin position="11"/>
        <end position="73"/>
    </location>
</feature>
<dbReference type="GO" id="GO:0003677">
    <property type="term" value="F:DNA binding"/>
    <property type="evidence" value="ECO:0007669"/>
    <property type="project" value="UniProtKB-KW"/>
</dbReference>